<dbReference type="PANTHER" id="PTHR16026:SF0">
    <property type="entry name" value="CARTILAGE ACIDIC PROTEIN 1"/>
    <property type="match status" value="1"/>
</dbReference>
<feature type="signal peptide" evidence="2">
    <location>
        <begin position="1"/>
        <end position="17"/>
    </location>
</feature>
<dbReference type="OrthoDB" id="1488578at2"/>
<gene>
    <name evidence="4" type="ORF">SAMN04488103_104198</name>
</gene>
<keyword evidence="1 2" id="KW-0732">Signal</keyword>
<dbReference type="Proteomes" id="UP000198761">
    <property type="component" value="Unassembled WGS sequence"/>
</dbReference>
<dbReference type="InterPro" id="IPR011519">
    <property type="entry name" value="UnbV_ASPIC"/>
</dbReference>
<evidence type="ECO:0000313" key="5">
    <source>
        <dbReference type="Proteomes" id="UP000198761"/>
    </source>
</evidence>
<dbReference type="EMBL" id="FOCE01000004">
    <property type="protein sequence ID" value="SEN32593.1"/>
    <property type="molecule type" value="Genomic_DNA"/>
</dbReference>
<organism evidence="4 5">
    <name type="scientific">Gemmobacter aquatilis</name>
    <dbReference type="NCBI Taxonomy" id="933059"/>
    <lineage>
        <taxon>Bacteria</taxon>
        <taxon>Pseudomonadati</taxon>
        <taxon>Pseudomonadota</taxon>
        <taxon>Alphaproteobacteria</taxon>
        <taxon>Rhodobacterales</taxon>
        <taxon>Paracoccaceae</taxon>
        <taxon>Gemmobacter</taxon>
    </lineage>
</organism>
<keyword evidence="5" id="KW-1185">Reference proteome</keyword>
<feature type="domain" description="ASPIC/UnbV" evidence="3">
    <location>
        <begin position="451"/>
        <end position="516"/>
    </location>
</feature>
<dbReference type="STRING" id="933059.SAMN04488103_104198"/>
<dbReference type="Pfam" id="PF07593">
    <property type="entry name" value="UnbV_ASPIC"/>
    <property type="match status" value="1"/>
</dbReference>
<dbReference type="PANTHER" id="PTHR16026">
    <property type="entry name" value="CARTILAGE ACIDIC PROTEIN 1"/>
    <property type="match status" value="1"/>
</dbReference>
<accession>A0A1H8FLE7</accession>
<dbReference type="RefSeq" id="WP_091300698.1">
    <property type="nucleotide sequence ID" value="NZ_FOCE01000004.1"/>
</dbReference>
<proteinExistence type="predicted"/>
<reference evidence="4 5" key="1">
    <citation type="submission" date="2016-10" db="EMBL/GenBank/DDBJ databases">
        <authorList>
            <person name="de Groot N.N."/>
        </authorList>
    </citation>
    <scope>NUCLEOTIDE SEQUENCE [LARGE SCALE GENOMIC DNA]</scope>
    <source>
        <strain evidence="4 5">DSM 3857</strain>
    </source>
</reference>
<feature type="chain" id="PRO_5011674710" evidence="2">
    <location>
        <begin position="18"/>
        <end position="520"/>
    </location>
</feature>
<name>A0A1H8FLE7_9RHOB</name>
<dbReference type="Gene3D" id="2.130.10.130">
    <property type="entry name" value="Integrin alpha, N-terminal"/>
    <property type="match status" value="1"/>
</dbReference>
<dbReference type="InterPro" id="IPR027039">
    <property type="entry name" value="Crtac1"/>
</dbReference>
<protein>
    <submittedName>
        <fullName evidence="4">Repeat domain-containing protein</fullName>
    </submittedName>
</protein>
<sequence length="520" mass="55922">MTRALLLLPLLASPALAEDPAIPRFADETASAGLTHSFTGEWEYMVGGGVAAFDCSGDAKPELVLAGGTAPASLWRNESPTGGVLKFTGEESGGGPSGLAYTGVAGLWPLDVDSDGITDLAMLRVGENLLLRGLGDCRFERANEAWGFDGGDAWSSAFAATWEAGATLPTLAIGNYIDRAQDAFPWGSCTDNWLHRPDGPRYTAPLPLTPSFCALSMLFTDWNREGRPALRIANDREYYKGGQEQMWHLSPAAPPRLYTEAEGWQRLRIWGMGIASHDLNFDGYPEYFLTSMADNKLQVLKDPAARPLLPRYADVAFARGAVAQRPYTGGEVKPSTAWHTQFEDVNNDGRADLFIAKGNVSAMPDFAMADPNNLLLQRADGTFVEVGDKAGVASMHTARGGAVVDLNADGWLDLVVVNRNAPSEIWRNQGTEAPGHWIAINARQPAPNLHAVNGWVEVRANGVTQRREITVGGGHASGQLAPQHFGLGTATQAEARVIWPDGSASDWQNLAADAVWTVEK</sequence>
<evidence type="ECO:0000313" key="4">
    <source>
        <dbReference type="EMBL" id="SEN32593.1"/>
    </source>
</evidence>
<dbReference type="InterPro" id="IPR013517">
    <property type="entry name" value="FG-GAP"/>
</dbReference>
<evidence type="ECO:0000259" key="3">
    <source>
        <dbReference type="Pfam" id="PF07593"/>
    </source>
</evidence>
<evidence type="ECO:0000256" key="1">
    <source>
        <dbReference type="ARBA" id="ARBA00022729"/>
    </source>
</evidence>
<evidence type="ECO:0000256" key="2">
    <source>
        <dbReference type="SAM" id="SignalP"/>
    </source>
</evidence>
<dbReference type="AlphaFoldDB" id="A0A1H8FLE7"/>
<dbReference type="SUPFAM" id="SSF69318">
    <property type="entry name" value="Integrin alpha N-terminal domain"/>
    <property type="match status" value="1"/>
</dbReference>
<dbReference type="Pfam" id="PF13517">
    <property type="entry name" value="FG-GAP_3"/>
    <property type="match status" value="1"/>
</dbReference>
<dbReference type="InterPro" id="IPR028994">
    <property type="entry name" value="Integrin_alpha_N"/>
</dbReference>